<gene>
    <name evidence="2" type="ORF">BZM27_52015</name>
</gene>
<proteinExistence type="predicted"/>
<feature type="region of interest" description="Disordered" evidence="1">
    <location>
        <begin position="1"/>
        <end position="39"/>
    </location>
</feature>
<evidence type="ECO:0000313" key="2">
    <source>
        <dbReference type="EMBL" id="TCG02955.1"/>
    </source>
</evidence>
<reference evidence="2 3" key="1">
    <citation type="submission" date="2017-02" db="EMBL/GenBank/DDBJ databases">
        <title>Paraburkholderia sophoroidis sp. nov. and Paraburkholderia steynii sp. nov. rhizobial symbionts of the fynbos legume Hypocalyptus sophoroides.</title>
        <authorList>
            <person name="Steenkamp E.T."/>
            <person name="Beukes C.W."/>
            <person name="Van Zyl E."/>
            <person name="Avontuur J."/>
            <person name="Chan W.Y."/>
            <person name="Hassen A."/>
            <person name="Palmer M."/>
            <person name="Mthombeni L."/>
            <person name="Phalane F."/>
            <person name="Sereme K."/>
            <person name="Venter S.N."/>
        </authorList>
    </citation>
    <scope>NUCLEOTIDE SEQUENCE [LARGE SCALE GENOMIC DNA]</scope>
    <source>
        <strain evidence="2 3">HC1.1ba</strain>
    </source>
</reference>
<accession>A0A4R0X3N8</accession>
<protein>
    <recommendedName>
        <fullName evidence="4">Porin</fullName>
    </recommendedName>
</protein>
<comment type="caution">
    <text evidence="2">The sequence shown here is derived from an EMBL/GenBank/DDBJ whole genome shotgun (WGS) entry which is preliminary data.</text>
</comment>
<feature type="non-terminal residue" evidence="2">
    <location>
        <position position="63"/>
    </location>
</feature>
<name>A0A4R0X3N8_9BURK</name>
<evidence type="ECO:0000313" key="3">
    <source>
        <dbReference type="Proteomes" id="UP000294200"/>
    </source>
</evidence>
<dbReference type="AlphaFoldDB" id="A0A4R0X3N8"/>
<evidence type="ECO:0008006" key="4">
    <source>
        <dbReference type="Google" id="ProtNLM"/>
    </source>
</evidence>
<sequence>MRASNRRAATPSGAPQYPSLLLGATFDRSHQGRGSTTKTQSLFAEASYEVDFWGFNAANASAA</sequence>
<dbReference type="EMBL" id="MWML01000597">
    <property type="protein sequence ID" value="TCG02955.1"/>
    <property type="molecule type" value="Genomic_DNA"/>
</dbReference>
<dbReference type="Proteomes" id="UP000294200">
    <property type="component" value="Unassembled WGS sequence"/>
</dbReference>
<organism evidence="2 3">
    <name type="scientific">Paraburkholderia steynii</name>
    <dbReference type="NCBI Taxonomy" id="1245441"/>
    <lineage>
        <taxon>Bacteria</taxon>
        <taxon>Pseudomonadati</taxon>
        <taxon>Pseudomonadota</taxon>
        <taxon>Betaproteobacteria</taxon>
        <taxon>Burkholderiales</taxon>
        <taxon>Burkholderiaceae</taxon>
        <taxon>Paraburkholderia</taxon>
    </lineage>
</organism>
<evidence type="ECO:0000256" key="1">
    <source>
        <dbReference type="SAM" id="MobiDB-lite"/>
    </source>
</evidence>
<keyword evidence="3" id="KW-1185">Reference proteome</keyword>